<name>B7R6S9_9THEO</name>
<dbReference type="InterPro" id="IPR050515">
    <property type="entry name" value="Beta-lactam/transpept"/>
</dbReference>
<dbReference type="GO" id="GO:0005886">
    <property type="term" value="C:plasma membrane"/>
    <property type="evidence" value="ECO:0007669"/>
    <property type="project" value="TreeGrafter"/>
</dbReference>
<dbReference type="GO" id="GO:0008658">
    <property type="term" value="F:penicillin binding"/>
    <property type="evidence" value="ECO:0007669"/>
    <property type="project" value="InterPro"/>
</dbReference>
<dbReference type="InterPro" id="IPR012338">
    <property type="entry name" value="Beta-lactam/transpept-like"/>
</dbReference>
<dbReference type="Pfam" id="PF00905">
    <property type="entry name" value="Transpeptidase"/>
    <property type="match status" value="1"/>
</dbReference>
<dbReference type="PANTHER" id="PTHR30627:SF24">
    <property type="entry name" value="PENICILLIN-BINDING PROTEIN 4B"/>
    <property type="match status" value="1"/>
</dbReference>
<dbReference type="Proteomes" id="UP000010146">
    <property type="component" value="Unassembled WGS sequence"/>
</dbReference>
<reference evidence="2 3" key="1">
    <citation type="submission" date="2008-07" db="EMBL/GenBank/DDBJ databases">
        <authorList>
            <person name="Gonzalez J."/>
            <person name="Sokolova T."/>
            <person name="Ferriera S."/>
            <person name="Johnson J."/>
            <person name="Kravitz S."/>
            <person name="Beeson K."/>
            <person name="Sutton G."/>
            <person name="Rogers Y.-H."/>
            <person name="Friedman R."/>
            <person name="Frazier M."/>
            <person name="Venter J.C."/>
        </authorList>
    </citation>
    <scope>NUCLEOTIDE SEQUENCE [LARGE SCALE GENOMIC DNA]</scope>
    <source>
        <strain evidence="2 3">DSM 12653</strain>
    </source>
</reference>
<keyword evidence="2" id="KW-0132">Cell division</keyword>
<protein>
    <submittedName>
        <fullName evidence="2">Cell division protein FtsI/penicillin-binding protein 2</fullName>
    </submittedName>
</protein>
<gene>
    <name evidence="2" type="ORF">CDSM653_01840</name>
</gene>
<reference evidence="3" key="3">
    <citation type="submission" date="2015-02" db="EMBL/GenBank/DDBJ databases">
        <title>Genome analysis of three genomes within the thermophilic hydrogenogenic bacterial species Caldanaerobacter subterraneus.</title>
        <authorList>
            <person name="Sant'Anna F.H."/>
            <person name="Lebedinsky A."/>
            <person name="Sokolova T."/>
            <person name="Robb F.T."/>
            <person name="Gonzalez J.M."/>
        </authorList>
    </citation>
    <scope>NUCLEOTIDE SEQUENCE [LARGE SCALE GENOMIC DNA]</scope>
    <source>
        <strain evidence="3">DSM 12653</strain>
    </source>
</reference>
<accession>B7R6S9</accession>
<dbReference type="EMBL" id="ABXP02000104">
    <property type="protein sequence ID" value="KKC29224.1"/>
    <property type="molecule type" value="Genomic_DNA"/>
</dbReference>
<proteinExistence type="predicted"/>
<evidence type="ECO:0000313" key="2">
    <source>
        <dbReference type="EMBL" id="KKC29224.1"/>
    </source>
</evidence>
<reference evidence="2 3" key="2">
    <citation type="journal article" date="2015" name="BMC Genomics">
        <title>Analysis of three genomes within the thermophilic bacterial species Caldanaerobacter subterraneus with a focus on carbon monoxide dehydrogenase evolution and hydrolase diversity.</title>
        <authorList>
            <person name="Sant'Anna F.H."/>
            <person name="Lebedinsky A.V."/>
            <person name="Sokolova T.G."/>
            <person name="Robb F.T."/>
            <person name="Gonzalez J.M."/>
        </authorList>
    </citation>
    <scope>NUCLEOTIDE SEQUENCE [LARGE SCALE GENOMIC DNA]</scope>
    <source>
        <strain evidence="2 3">DSM 12653</strain>
    </source>
</reference>
<dbReference type="InterPro" id="IPR001460">
    <property type="entry name" value="PCN-bd_Tpept"/>
</dbReference>
<dbReference type="PANTHER" id="PTHR30627">
    <property type="entry name" value="PEPTIDOGLYCAN D,D-TRANSPEPTIDASE"/>
    <property type="match status" value="1"/>
</dbReference>
<comment type="caution">
    <text evidence="2">The sequence shown here is derived from an EMBL/GenBank/DDBJ whole genome shotgun (WGS) entry which is preliminary data.</text>
</comment>
<dbReference type="GO" id="GO:0051301">
    <property type="term" value="P:cell division"/>
    <property type="evidence" value="ECO:0007669"/>
    <property type="project" value="UniProtKB-KW"/>
</dbReference>
<feature type="domain" description="Penicillin-binding protein transpeptidase" evidence="1">
    <location>
        <begin position="1"/>
        <end position="131"/>
    </location>
</feature>
<dbReference type="SUPFAM" id="SSF56601">
    <property type="entry name" value="beta-lactamase/transpeptidase-like"/>
    <property type="match status" value="1"/>
</dbReference>
<keyword evidence="2" id="KW-0131">Cell cycle</keyword>
<evidence type="ECO:0000259" key="1">
    <source>
        <dbReference type="Pfam" id="PF00905"/>
    </source>
</evidence>
<sequence>MALAASAVANDGVIMKPYLMKYVVDPLSGAVIERNTPSKYLTPITKEVADAIKSLMIGVVNNPEGTGRAAQIPGITVAGKTGTAENPFGAPHAWFVAFAPAENPEIAVAVIVENGGGGGKVAAPIARDIIKAYLSR</sequence>
<dbReference type="Gene3D" id="3.40.710.10">
    <property type="entry name" value="DD-peptidase/beta-lactamase superfamily"/>
    <property type="match status" value="1"/>
</dbReference>
<evidence type="ECO:0000313" key="3">
    <source>
        <dbReference type="Proteomes" id="UP000010146"/>
    </source>
</evidence>
<dbReference type="GO" id="GO:0071555">
    <property type="term" value="P:cell wall organization"/>
    <property type="evidence" value="ECO:0007669"/>
    <property type="project" value="TreeGrafter"/>
</dbReference>
<organism evidence="2 3">
    <name type="scientific">Caldanaerobacter subterraneus subsp. pacificus DSM 12653</name>
    <dbReference type="NCBI Taxonomy" id="391606"/>
    <lineage>
        <taxon>Bacteria</taxon>
        <taxon>Bacillati</taxon>
        <taxon>Bacillota</taxon>
        <taxon>Clostridia</taxon>
        <taxon>Thermoanaerobacterales</taxon>
        <taxon>Thermoanaerobacteraceae</taxon>
        <taxon>Caldanaerobacter</taxon>
    </lineage>
</organism>
<dbReference type="GO" id="GO:0071972">
    <property type="term" value="F:peptidoglycan L,D-transpeptidase activity"/>
    <property type="evidence" value="ECO:0007669"/>
    <property type="project" value="TreeGrafter"/>
</dbReference>
<dbReference type="AlphaFoldDB" id="B7R6S9"/>